<evidence type="ECO:0000256" key="2">
    <source>
        <dbReference type="ARBA" id="ARBA00023125"/>
    </source>
</evidence>
<dbReference type="InParanoid" id="A0A2J7RKF0"/>
<organism evidence="5 6">
    <name type="scientific">Cryptotermes secundus</name>
    <dbReference type="NCBI Taxonomy" id="105785"/>
    <lineage>
        <taxon>Eukaryota</taxon>
        <taxon>Metazoa</taxon>
        <taxon>Ecdysozoa</taxon>
        <taxon>Arthropoda</taxon>
        <taxon>Hexapoda</taxon>
        <taxon>Insecta</taxon>
        <taxon>Pterygota</taxon>
        <taxon>Neoptera</taxon>
        <taxon>Polyneoptera</taxon>
        <taxon>Dictyoptera</taxon>
        <taxon>Blattodea</taxon>
        <taxon>Blattoidea</taxon>
        <taxon>Termitoidae</taxon>
        <taxon>Kalotermitidae</taxon>
        <taxon>Cryptotermitinae</taxon>
        <taxon>Cryptotermes</taxon>
    </lineage>
</organism>
<dbReference type="AlphaFoldDB" id="A0A2J7RKF0"/>
<evidence type="ECO:0000256" key="1">
    <source>
        <dbReference type="ARBA" id="ARBA00004123"/>
    </source>
</evidence>
<name>A0A2J7RKF0_9NEOP</name>
<dbReference type="Proteomes" id="UP000235965">
    <property type="component" value="Unassembled WGS sequence"/>
</dbReference>
<proteinExistence type="predicted"/>
<evidence type="ECO:0000313" key="5">
    <source>
        <dbReference type="EMBL" id="PNF41318.1"/>
    </source>
</evidence>
<dbReference type="STRING" id="105785.A0A2J7RKF0"/>
<dbReference type="GO" id="GO:0005634">
    <property type="term" value="C:nucleus"/>
    <property type="evidence" value="ECO:0007669"/>
    <property type="project" value="UniProtKB-SubCell"/>
</dbReference>
<keyword evidence="6" id="KW-1185">Reference proteome</keyword>
<gene>
    <name evidence="5" type="ORF">B7P43_G17743</name>
</gene>
<evidence type="ECO:0000256" key="3">
    <source>
        <dbReference type="ARBA" id="ARBA00023242"/>
    </source>
</evidence>
<evidence type="ECO:0000256" key="4">
    <source>
        <dbReference type="SAM" id="MobiDB-lite"/>
    </source>
</evidence>
<reference evidence="5 6" key="1">
    <citation type="submission" date="2017-12" db="EMBL/GenBank/DDBJ databases">
        <title>Hemimetabolous genomes reveal molecular basis of termite eusociality.</title>
        <authorList>
            <person name="Harrison M.C."/>
            <person name="Jongepier E."/>
            <person name="Robertson H.M."/>
            <person name="Arning N."/>
            <person name="Bitard-Feildel T."/>
            <person name="Chao H."/>
            <person name="Childers C.P."/>
            <person name="Dinh H."/>
            <person name="Doddapaneni H."/>
            <person name="Dugan S."/>
            <person name="Gowin J."/>
            <person name="Greiner C."/>
            <person name="Han Y."/>
            <person name="Hu H."/>
            <person name="Hughes D.S.T."/>
            <person name="Huylmans A.-K."/>
            <person name="Kemena C."/>
            <person name="Kremer L.P.M."/>
            <person name="Lee S.L."/>
            <person name="Lopez-Ezquerra A."/>
            <person name="Mallet L."/>
            <person name="Monroy-Kuhn J.M."/>
            <person name="Moser A."/>
            <person name="Murali S.C."/>
            <person name="Muzny D.M."/>
            <person name="Otani S."/>
            <person name="Piulachs M.-D."/>
            <person name="Poelchau M."/>
            <person name="Qu J."/>
            <person name="Schaub F."/>
            <person name="Wada-Katsumata A."/>
            <person name="Worley K.C."/>
            <person name="Xie Q."/>
            <person name="Ylla G."/>
            <person name="Poulsen M."/>
            <person name="Gibbs R.A."/>
            <person name="Schal C."/>
            <person name="Richards S."/>
            <person name="Belles X."/>
            <person name="Korb J."/>
            <person name="Bornberg-Bauer E."/>
        </authorList>
    </citation>
    <scope>NUCLEOTIDE SEQUENCE [LARGE SCALE GENOMIC DNA]</scope>
    <source>
        <tissue evidence="5">Whole body</tissue>
    </source>
</reference>
<keyword evidence="3" id="KW-0539">Nucleus</keyword>
<comment type="subcellular location">
    <subcellularLocation>
        <location evidence="1">Nucleus</location>
    </subcellularLocation>
</comment>
<feature type="region of interest" description="Disordered" evidence="4">
    <location>
        <begin position="49"/>
        <end position="97"/>
    </location>
</feature>
<dbReference type="GO" id="GO:0000978">
    <property type="term" value="F:RNA polymerase II cis-regulatory region sequence-specific DNA binding"/>
    <property type="evidence" value="ECO:0007669"/>
    <property type="project" value="TreeGrafter"/>
</dbReference>
<dbReference type="GO" id="GO:0000981">
    <property type="term" value="F:DNA-binding transcription factor activity, RNA polymerase II-specific"/>
    <property type="evidence" value="ECO:0007669"/>
    <property type="project" value="TreeGrafter"/>
</dbReference>
<dbReference type="PANTHER" id="PTHR46380:SF2">
    <property type="entry name" value="CYCLIN-D-BINDING MYB-LIKE TRANSCRIPTION FACTOR 1"/>
    <property type="match status" value="1"/>
</dbReference>
<dbReference type="PANTHER" id="PTHR46380">
    <property type="entry name" value="CYCLIN-D-BINDING MYB-LIKE TRANSCRIPTION FACTOR 1"/>
    <property type="match status" value="1"/>
</dbReference>
<keyword evidence="2" id="KW-0238">DNA-binding</keyword>
<evidence type="ECO:0000313" key="6">
    <source>
        <dbReference type="Proteomes" id="UP000235965"/>
    </source>
</evidence>
<protein>
    <submittedName>
        <fullName evidence="5">Uncharacterized protein</fullName>
    </submittedName>
</protein>
<dbReference type="InterPro" id="IPR051651">
    <property type="entry name" value="DMTF1_DNA-bind_reg"/>
</dbReference>
<dbReference type="EMBL" id="NEVH01002774">
    <property type="protein sequence ID" value="PNF41318.1"/>
    <property type="molecule type" value="Genomic_DNA"/>
</dbReference>
<accession>A0A2J7RKF0</accession>
<dbReference type="OrthoDB" id="5812619at2759"/>
<sequence length="504" mass="60017">MLSRLNITIIFAQKERKKKRSLLEDWNIDSVLPESQVCYEEETMENGETILPSRNTDGLQPLSDGDCTPKKHKRNKRDKKEFHSTEENQNASVSQCGEELERTEKGALCTVKNLPSEGQEQIEAQELYETLLAEADDVNTELPSHIKEKLKRIQILVPFDVPQSHCVETRFTHVPTEEQKRQLADLGVQLKYKKFSSYEDAIICKNWEHFSKEYNFEDVEPFLLFGHKHFCCLKYSERKHFVQYVGHGLPHRTLYSIYARFQMLYRPYVKGKFTEVEDDVIKCHVSKGMDRQPFSTLSKLFNRDRLSIYKRYKWLERELPGEQGRVTWTLQKVEMVIRSLLKVTGLKNVEDLRNRHISLTDWRKVEKDCGIRADCVRDIWRFKLSTQLFCPKPIYLKEIRIKLIKRLYRDDVKYWQDIIWNDIATDFGVGPLFLWALFRKLLKSCYPRHDWEYFRSHFRDIIKGLKKRYIPILKTNSRNYQLQRLRMGENGNLFVLQEDDCVVH</sequence>
<comment type="caution">
    <text evidence="5">The sequence shown here is derived from an EMBL/GenBank/DDBJ whole genome shotgun (WGS) entry which is preliminary data.</text>
</comment>